<dbReference type="Gene3D" id="3.40.50.2300">
    <property type="match status" value="1"/>
</dbReference>
<dbReference type="InterPro" id="IPR004358">
    <property type="entry name" value="Sig_transdc_His_kin-like_C"/>
</dbReference>
<dbReference type="SUPFAM" id="SSF52172">
    <property type="entry name" value="CheY-like"/>
    <property type="match status" value="1"/>
</dbReference>
<keyword evidence="5" id="KW-1003">Cell membrane</keyword>
<dbReference type="PROSITE" id="PS50109">
    <property type="entry name" value="HIS_KIN"/>
    <property type="match status" value="1"/>
</dbReference>
<keyword evidence="15" id="KW-0131">Cell cycle</keyword>
<evidence type="ECO:0000256" key="10">
    <source>
        <dbReference type="ARBA" id="ARBA00022777"/>
    </source>
</evidence>
<dbReference type="CDD" id="cd18773">
    <property type="entry name" value="PDC1_HK_sensor"/>
    <property type="match status" value="1"/>
</dbReference>
<dbReference type="PANTHER" id="PTHR45339">
    <property type="entry name" value="HYBRID SIGNAL TRANSDUCTION HISTIDINE KINASE J"/>
    <property type="match status" value="1"/>
</dbReference>
<accession>A0A433MX73</accession>
<dbReference type="FunFam" id="3.30.565.10:FF:000010">
    <property type="entry name" value="Sensor histidine kinase RcsC"/>
    <property type="match status" value="1"/>
</dbReference>
<gene>
    <name evidence="22" type="ORF">PCC6912_60860</name>
</gene>
<evidence type="ECO:0000256" key="14">
    <source>
        <dbReference type="ARBA" id="ARBA00023136"/>
    </source>
</evidence>
<evidence type="ECO:0000256" key="1">
    <source>
        <dbReference type="ARBA" id="ARBA00000085"/>
    </source>
</evidence>
<evidence type="ECO:0000256" key="9">
    <source>
        <dbReference type="ARBA" id="ARBA00022741"/>
    </source>
</evidence>
<feature type="domain" description="Histidine kinase" evidence="20">
    <location>
        <begin position="358"/>
        <end position="599"/>
    </location>
</feature>
<protein>
    <recommendedName>
        <fullName evidence="16">Circadian input-output histidine kinase CikA</fullName>
        <ecNumber evidence="4">2.7.13.3</ecNumber>
    </recommendedName>
</protein>
<dbReference type="Pfam" id="PF00072">
    <property type="entry name" value="Response_reg"/>
    <property type="match status" value="1"/>
</dbReference>
<keyword evidence="11" id="KW-0067">ATP-binding</keyword>
<reference evidence="22 23" key="1">
    <citation type="journal article" date="2019" name="Genome Biol. Evol.">
        <title>Day and night: Metabolic profiles and evolutionary relationships of six axenic non-marine cyanobacteria.</title>
        <authorList>
            <person name="Will S.E."/>
            <person name="Henke P."/>
            <person name="Boedeker C."/>
            <person name="Huang S."/>
            <person name="Brinkmann H."/>
            <person name="Rohde M."/>
            <person name="Jarek M."/>
            <person name="Friedl T."/>
            <person name="Seufert S."/>
            <person name="Schumacher M."/>
            <person name="Overmann J."/>
            <person name="Neumann-Schaal M."/>
            <person name="Petersen J."/>
        </authorList>
    </citation>
    <scope>NUCLEOTIDE SEQUENCE [LARGE SCALE GENOMIC DNA]</scope>
    <source>
        <strain evidence="22 23">PCC 6912</strain>
    </source>
</reference>
<dbReference type="CDD" id="cd16922">
    <property type="entry name" value="HATPase_EvgS-ArcB-TorS-like"/>
    <property type="match status" value="1"/>
</dbReference>
<dbReference type="GO" id="GO:0005886">
    <property type="term" value="C:plasma membrane"/>
    <property type="evidence" value="ECO:0007669"/>
    <property type="project" value="UniProtKB-SubCell"/>
</dbReference>
<feature type="modified residue" description="4-aspartylphosphate" evidence="17">
    <location>
        <position position="674"/>
    </location>
</feature>
<dbReference type="InterPro" id="IPR001789">
    <property type="entry name" value="Sig_transdc_resp-reg_receiver"/>
</dbReference>
<evidence type="ECO:0000256" key="18">
    <source>
        <dbReference type="SAM" id="Coils"/>
    </source>
</evidence>
<dbReference type="SUPFAM" id="SSF47384">
    <property type="entry name" value="Homodimeric domain of signal transducing histidine kinase"/>
    <property type="match status" value="1"/>
</dbReference>
<evidence type="ECO:0000256" key="5">
    <source>
        <dbReference type="ARBA" id="ARBA00022475"/>
    </source>
</evidence>
<evidence type="ECO:0000256" key="13">
    <source>
        <dbReference type="ARBA" id="ARBA00023012"/>
    </source>
</evidence>
<evidence type="ECO:0000256" key="16">
    <source>
        <dbReference type="ARBA" id="ARBA00074306"/>
    </source>
</evidence>
<dbReference type="InterPro" id="IPR033479">
    <property type="entry name" value="dCache_1"/>
</dbReference>
<dbReference type="SMART" id="SM00448">
    <property type="entry name" value="REC"/>
    <property type="match status" value="1"/>
</dbReference>
<keyword evidence="8 19" id="KW-0812">Transmembrane</keyword>
<feature type="coiled-coil region" evidence="18">
    <location>
        <begin position="324"/>
        <end position="351"/>
    </location>
</feature>
<dbReference type="RefSeq" id="WP_016878823.1">
    <property type="nucleotide sequence ID" value="NZ_AJLN01000066.1"/>
</dbReference>
<dbReference type="Gene3D" id="3.30.450.20">
    <property type="entry name" value="PAS domain"/>
    <property type="match status" value="1"/>
</dbReference>
<evidence type="ECO:0000256" key="7">
    <source>
        <dbReference type="ARBA" id="ARBA00022679"/>
    </source>
</evidence>
<organism evidence="22 23">
    <name type="scientific">Chlorogloeopsis fritschii PCC 6912</name>
    <dbReference type="NCBI Taxonomy" id="211165"/>
    <lineage>
        <taxon>Bacteria</taxon>
        <taxon>Bacillati</taxon>
        <taxon>Cyanobacteriota</taxon>
        <taxon>Cyanophyceae</taxon>
        <taxon>Nostocales</taxon>
        <taxon>Chlorogloeopsidaceae</taxon>
        <taxon>Chlorogloeopsis</taxon>
    </lineage>
</organism>
<evidence type="ECO:0000256" key="17">
    <source>
        <dbReference type="PROSITE-ProRule" id="PRU00169"/>
    </source>
</evidence>
<dbReference type="InterPro" id="IPR005467">
    <property type="entry name" value="His_kinase_dom"/>
</dbReference>
<dbReference type="Pfam" id="PF02743">
    <property type="entry name" value="dCache_1"/>
    <property type="match status" value="1"/>
</dbReference>
<name>A0A433MX73_CHLFR</name>
<comment type="caution">
    <text evidence="22">The sequence shown here is derived from an EMBL/GenBank/DDBJ whole genome shotgun (WGS) entry which is preliminary data.</text>
</comment>
<dbReference type="SUPFAM" id="SSF55874">
    <property type="entry name" value="ATPase domain of HSP90 chaperone/DNA topoisomerase II/histidine kinase"/>
    <property type="match status" value="1"/>
</dbReference>
<dbReference type="InterPro" id="IPR003661">
    <property type="entry name" value="HisK_dim/P_dom"/>
</dbReference>
<evidence type="ECO:0000256" key="15">
    <source>
        <dbReference type="ARBA" id="ARBA00023306"/>
    </source>
</evidence>
<dbReference type="GO" id="GO:0005524">
    <property type="term" value="F:ATP binding"/>
    <property type="evidence" value="ECO:0007669"/>
    <property type="project" value="UniProtKB-KW"/>
</dbReference>
<dbReference type="CDD" id="cd00082">
    <property type="entry name" value="HisKA"/>
    <property type="match status" value="1"/>
</dbReference>
<feature type="transmembrane region" description="Helical" evidence="19">
    <location>
        <begin position="12"/>
        <end position="33"/>
    </location>
</feature>
<dbReference type="FunFam" id="1.10.287.130:FF:000038">
    <property type="entry name" value="Sensory transduction histidine kinase"/>
    <property type="match status" value="1"/>
</dbReference>
<feature type="transmembrane region" description="Helical" evidence="19">
    <location>
        <begin position="298"/>
        <end position="320"/>
    </location>
</feature>
<feature type="domain" description="Response regulatory" evidence="21">
    <location>
        <begin position="625"/>
        <end position="753"/>
    </location>
</feature>
<dbReference type="SMART" id="SM00388">
    <property type="entry name" value="HisKA"/>
    <property type="match status" value="1"/>
</dbReference>
<proteinExistence type="inferred from homology"/>
<evidence type="ECO:0000256" key="11">
    <source>
        <dbReference type="ARBA" id="ARBA00022840"/>
    </source>
</evidence>
<dbReference type="Gene3D" id="3.30.565.10">
    <property type="entry name" value="Histidine kinase-like ATPase, C-terminal domain"/>
    <property type="match status" value="1"/>
</dbReference>
<evidence type="ECO:0000256" key="4">
    <source>
        <dbReference type="ARBA" id="ARBA00012438"/>
    </source>
</evidence>
<dbReference type="GO" id="GO:0000155">
    <property type="term" value="F:phosphorelay sensor kinase activity"/>
    <property type="evidence" value="ECO:0007669"/>
    <property type="project" value="InterPro"/>
</dbReference>
<keyword evidence="13" id="KW-0902">Two-component regulatory system</keyword>
<dbReference type="InterPro" id="IPR036890">
    <property type="entry name" value="HATPase_C_sf"/>
</dbReference>
<dbReference type="Gene3D" id="1.10.287.130">
    <property type="match status" value="1"/>
</dbReference>
<evidence type="ECO:0000259" key="21">
    <source>
        <dbReference type="PROSITE" id="PS50110"/>
    </source>
</evidence>
<keyword evidence="9" id="KW-0547">Nucleotide-binding</keyword>
<evidence type="ECO:0000256" key="2">
    <source>
        <dbReference type="ARBA" id="ARBA00004651"/>
    </source>
</evidence>
<evidence type="ECO:0000256" key="12">
    <source>
        <dbReference type="ARBA" id="ARBA00022989"/>
    </source>
</evidence>
<dbReference type="InterPro" id="IPR036097">
    <property type="entry name" value="HisK_dim/P_sf"/>
</dbReference>
<keyword evidence="14 19" id="KW-0472">Membrane</keyword>
<dbReference type="PROSITE" id="PS50110">
    <property type="entry name" value="RESPONSE_REGULATORY"/>
    <property type="match status" value="1"/>
</dbReference>
<dbReference type="AlphaFoldDB" id="A0A433MX73"/>
<keyword evidence="18" id="KW-0175">Coiled coil</keyword>
<sequence length="848" mass="95451">MKFWNQYFTTNITRSFLLLSLVSVGVVGGVAFFKAREALKQAAFNRLNVTATLKEEEITRWFEDQQRDFLLVTKLPDVKSNVNKLLSQTKSAPDYQAAYKVLSEYLLKVNRLKPSLKEIFILDRSNRVILSINKVHEGRYEPLGNVTYVEKIELGDSFAPIFYVSPITGKPSVTLATPLRDVTGKHKGIILAHLNLDRIDRIVRERTGLGKSGETYLVGSMVTRNTFISKENDNRQEFAEGVSSQGIDAAMSGVSGYGLYFNYAKVPVIGVYRWLNDQDLALLVEMHQEEAFAPARQLAGTIVAVGLVSVIFLIIGVNWLTQQLKISREQLENYSHKLEMKAQEAEAANRSKSEFLANMSHELRTPLNAILGFAQLMERDPALTPKQCEFLATINRSGKHLLGLINDVLEMSKIEAGRVALKPVPFNLRTFLQTLQEMFLVRTEAKQLSLQFELAPDLPEFIVTDEGKLRQIIINLLGNAVKFTSAGGVTLRAKLGTRYWGLGTLEEDTGNNSPPLPPSLPLPFLFFEVEDTGCGIAPEEMKDLFKPFVQTSSGVQIKEGTGLGLAISHQFVQLMGGELCCNSTFGQGTIFRFDVQVQIAKLPEEVAQTTQRRVLRLANNEPAYRILVVDDHQENRELLVQLLQSVGFDTCSASDGQEAVTIWQQWHPHLIWMDMRMPLMDGYQSTKQIKAMERNQQDGDNLPAVSSSRTIIIALTASAFEEQRANILAVGCDDFVRKPFQEQIIFEKIAKHLGVKYIYTQQQESKQTQVYNSNFRLENKLKSDDLIVMPPSWREQMCQAALEVDADKIVQLIELIPKTHSALADKLTKLVRNFCFDEILELTQGECE</sequence>
<comment type="subcellular location">
    <subcellularLocation>
        <location evidence="2">Cell membrane</location>
        <topology evidence="2">Multi-pass membrane protein</topology>
    </subcellularLocation>
</comment>
<dbReference type="Pfam" id="PF00512">
    <property type="entry name" value="HisKA"/>
    <property type="match status" value="1"/>
</dbReference>
<dbReference type="PRINTS" id="PR00344">
    <property type="entry name" value="BCTRLSENSOR"/>
</dbReference>
<dbReference type="CDD" id="cd17546">
    <property type="entry name" value="REC_hyHK_CKI1_RcsC-like"/>
    <property type="match status" value="1"/>
</dbReference>
<dbReference type="EMBL" id="RSCJ01000043">
    <property type="protein sequence ID" value="RUR72711.1"/>
    <property type="molecule type" value="Genomic_DNA"/>
</dbReference>
<keyword evidence="7" id="KW-0808">Transferase</keyword>
<dbReference type="EC" id="2.7.13.3" evidence="4"/>
<comment type="catalytic activity">
    <reaction evidence="1">
        <text>ATP + protein L-histidine = ADP + protein N-phospho-L-histidine.</text>
        <dbReference type="EC" id="2.7.13.3"/>
    </reaction>
</comment>
<evidence type="ECO:0000259" key="20">
    <source>
        <dbReference type="PROSITE" id="PS50109"/>
    </source>
</evidence>
<evidence type="ECO:0000256" key="3">
    <source>
        <dbReference type="ARBA" id="ARBA00006402"/>
    </source>
</evidence>
<dbReference type="PANTHER" id="PTHR45339:SF1">
    <property type="entry name" value="HYBRID SIGNAL TRANSDUCTION HISTIDINE KINASE J"/>
    <property type="match status" value="1"/>
</dbReference>
<dbReference type="InterPro" id="IPR011006">
    <property type="entry name" value="CheY-like_superfamily"/>
</dbReference>
<dbReference type="SMART" id="SM00387">
    <property type="entry name" value="HATPase_c"/>
    <property type="match status" value="1"/>
</dbReference>
<dbReference type="InterPro" id="IPR003594">
    <property type="entry name" value="HATPase_dom"/>
</dbReference>
<evidence type="ECO:0000256" key="8">
    <source>
        <dbReference type="ARBA" id="ARBA00022692"/>
    </source>
</evidence>
<evidence type="ECO:0000313" key="23">
    <source>
        <dbReference type="Proteomes" id="UP000268857"/>
    </source>
</evidence>
<keyword evidence="6 17" id="KW-0597">Phosphoprotein</keyword>
<dbReference type="Pfam" id="PF02518">
    <property type="entry name" value="HATPase_c"/>
    <property type="match status" value="1"/>
</dbReference>
<evidence type="ECO:0000256" key="19">
    <source>
        <dbReference type="SAM" id="Phobius"/>
    </source>
</evidence>
<keyword evidence="12 19" id="KW-1133">Transmembrane helix</keyword>
<keyword evidence="23" id="KW-1185">Reference proteome</keyword>
<dbReference type="OrthoDB" id="415806at2"/>
<evidence type="ECO:0000256" key="6">
    <source>
        <dbReference type="ARBA" id="ARBA00022553"/>
    </source>
</evidence>
<evidence type="ECO:0000313" key="22">
    <source>
        <dbReference type="EMBL" id="RUR72711.1"/>
    </source>
</evidence>
<dbReference type="STRING" id="211165.GCA_000317285_02243"/>
<keyword evidence="10" id="KW-0418">Kinase</keyword>
<dbReference type="Proteomes" id="UP000268857">
    <property type="component" value="Unassembled WGS sequence"/>
</dbReference>
<comment type="similarity">
    <text evidence="3">In the N-terminal section; belongs to the phytochrome family.</text>
</comment>